<dbReference type="PANTHER" id="PTHR37984:SF5">
    <property type="entry name" value="PROTEIN NYNRIN-LIKE"/>
    <property type="match status" value="1"/>
</dbReference>
<accession>A0A6L2NS83</accession>
<dbReference type="CDD" id="cd01647">
    <property type="entry name" value="RT_LTR"/>
    <property type="match status" value="1"/>
</dbReference>
<keyword evidence="7" id="KW-0695">RNA-directed DNA polymerase</keyword>
<keyword evidence="4" id="KW-0540">Nuclease</keyword>
<feature type="region of interest" description="Disordered" evidence="8">
    <location>
        <begin position="1"/>
        <end position="20"/>
    </location>
</feature>
<sequence>MNGWLEEDDDVNKNVNNEDIEVEDVEVEVDDEAELILPYEIEGDQTPPPRDESSDYVSSDSEWEDEEADIAPEATAGTVAQRSFAIRDFSRGIVEVGESSTAHDSSYVGGLAPWALRRNLETTRARARLTEAELSTNQAKIALLKSKNKIGEKERKLLDHDLSDVERTLSIVLERLKVLESGENATLKKKLAEKEMQLVIARMDHASAERRLHESIGIMPPKAMSEAQMRKINRDQVAASMAEFMANINRGTGDAETDGTEAGGARTGGAEAGGAGSAVPEITGDCKEKDKVKFATATLQCRVLTWWNGRIASMGIDAANGTLWTEGQIIQDKTDEAPEGEKRKDKGDHGGNRFHELVLLCPRMVKPEQVKVEQYIRGLSKNIRSDVTSSKPAGEKRKDKGDRGGRGDNRRDYNRRQNQRRANAGAMTNVVLNDNKICPNYKNKKHAGDCADKSFVSTKFSTLIDIEPGELDTFYDVELADGKVVSTNNVLIGCTLNLLNHSFPINLTVIELGSFDIIIGMDWLSRYDAAILCRKRKIRIPLEGMTLVIEGNRNNSRLKIVSCIKAQKQVEFRIDLIPGVAPVARVPYRLAPSEMKELSKQLRELSKKGFIRPTSSPWGAPLQGSSVYSKIDLRSGYHQLRIREEDIPITTFRTRYGHYEFQVMPFRLTNAPAVFMDLMNRVCKPYLGKFLTVFIDDILIYSKNKEEHGEHLKTILNLLRSEKFAPILSLPEGSEDFVVYCNASLKGFEAVLMQREKVIAYASRQLRKNEENYTTHDLELGAVVFALRIWRHYLYGTKCTVYTNHKSLQYILDQKELNMRQRRLIELLSDYDCVIRYHPGKANVVIDALSRKDKEPIRVHALVVMRSLQKSLGTNLHMSTAYHPQTDGQSERTIQTLEDMLCACVIDFDSAWDKHLPLAEFLYNHSYHASIKAAPFEALYRTKCISHVCWSEIRDAQLTGPEMIRIMIEMIVQIKNRLLVAHSRQKSYADVRHKPLEFEVGDKVMLKVSPWKGVVRFRKHRKLSPRYIGPFKILSRVGPVAYKLELPRELQGIHNTFHVSNLKKCLSDEDLIIPLDKNILGNGRTRCGRNIHISLTSTKSEQQDELIFEDEDPC</sequence>
<evidence type="ECO:0000256" key="3">
    <source>
        <dbReference type="ARBA" id="ARBA00022695"/>
    </source>
</evidence>
<evidence type="ECO:0000256" key="7">
    <source>
        <dbReference type="ARBA" id="ARBA00022918"/>
    </source>
</evidence>
<keyword evidence="6" id="KW-0378">Hydrolase</keyword>
<feature type="compositionally biased region" description="Acidic residues" evidence="8">
    <location>
        <begin position="1"/>
        <end position="10"/>
    </location>
</feature>
<dbReference type="Gene3D" id="2.40.70.10">
    <property type="entry name" value="Acid Proteases"/>
    <property type="match status" value="1"/>
</dbReference>
<dbReference type="InterPro" id="IPR012337">
    <property type="entry name" value="RNaseH-like_sf"/>
</dbReference>
<dbReference type="InterPro" id="IPR021109">
    <property type="entry name" value="Peptidase_aspartic_dom_sf"/>
</dbReference>
<feature type="region of interest" description="Disordered" evidence="8">
    <location>
        <begin position="38"/>
        <end position="67"/>
    </location>
</feature>
<keyword evidence="3" id="KW-0548">Nucleotidyltransferase</keyword>
<feature type="region of interest" description="Disordered" evidence="8">
    <location>
        <begin position="383"/>
        <end position="425"/>
    </location>
</feature>
<dbReference type="GO" id="GO:0003676">
    <property type="term" value="F:nucleic acid binding"/>
    <property type="evidence" value="ECO:0007669"/>
    <property type="project" value="InterPro"/>
</dbReference>
<dbReference type="Pfam" id="PF08284">
    <property type="entry name" value="RVP_2"/>
    <property type="match status" value="1"/>
</dbReference>
<dbReference type="InterPro" id="IPR036397">
    <property type="entry name" value="RNaseH_sf"/>
</dbReference>
<dbReference type="InterPro" id="IPR000477">
    <property type="entry name" value="RT_dom"/>
</dbReference>
<dbReference type="InterPro" id="IPR001584">
    <property type="entry name" value="Integrase_cat-core"/>
</dbReference>
<dbReference type="EC" id="2.7.7.49" evidence="1"/>
<dbReference type="PROSITE" id="PS50994">
    <property type="entry name" value="INTEGRASE"/>
    <property type="match status" value="1"/>
</dbReference>
<dbReference type="EMBL" id="BKCJ010009860">
    <property type="protein sequence ID" value="GEU88966.1"/>
    <property type="molecule type" value="Genomic_DNA"/>
</dbReference>
<evidence type="ECO:0000256" key="2">
    <source>
        <dbReference type="ARBA" id="ARBA00022679"/>
    </source>
</evidence>
<dbReference type="CDD" id="cd00303">
    <property type="entry name" value="retropepsin_like"/>
    <property type="match status" value="1"/>
</dbReference>
<dbReference type="Pfam" id="PF00078">
    <property type="entry name" value="RVT_1"/>
    <property type="match status" value="1"/>
</dbReference>
<dbReference type="AlphaFoldDB" id="A0A6L2NS83"/>
<organism evidence="10">
    <name type="scientific">Tanacetum cinerariifolium</name>
    <name type="common">Dalmatian daisy</name>
    <name type="synonym">Chrysanthemum cinerariifolium</name>
    <dbReference type="NCBI Taxonomy" id="118510"/>
    <lineage>
        <taxon>Eukaryota</taxon>
        <taxon>Viridiplantae</taxon>
        <taxon>Streptophyta</taxon>
        <taxon>Embryophyta</taxon>
        <taxon>Tracheophyta</taxon>
        <taxon>Spermatophyta</taxon>
        <taxon>Magnoliopsida</taxon>
        <taxon>eudicotyledons</taxon>
        <taxon>Gunneridae</taxon>
        <taxon>Pentapetalae</taxon>
        <taxon>asterids</taxon>
        <taxon>campanulids</taxon>
        <taxon>Asterales</taxon>
        <taxon>Asteraceae</taxon>
        <taxon>Asteroideae</taxon>
        <taxon>Anthemideae</taxon>
        <taxon>Anthemidinae</taxon>
        <taxon>Tanacetum</taxon>
    </lineage>
</organism>
<dbReference type="FunFam" id="3.10.20.370:FF:000001">
    <property type="entry name" value="Retrovirus-related Pol polyprotein from transposon 17.6-like protein"/>
    <property type="match status" value="1"/>
</dbReference>
<reference evidence="10" key="1">
    <citation type="journal article" date="2019" name="Sci. Rep.">
        <title>Draft genome of Tanacetum cinerariifolium, the natural source of mosquito coil.</title>
        <authorList>
            <person name="Yamashiro T."/>
            <person name="Shiraishi A."/>
            <person name="Satake H."/>
            <person name="Nakayama K."/>
        </authorList>
    </citation>
    <scope>NUCLEOTIDE SEQUENCE</scope>
</reference>
<dbReference type="GO" id="GO:0003964">
    <property type="term" value="F:RNA-directed DNA polymerase activity"/>
    <property type="evidence" value="ECO:0007669"/>
    <property type="project" value="UniProtKB-KW"/>
</dbReference>
<dbReference type="GO" id="GO:0015074">
    <property type="term" value="P:DNA integration"/>
    <property type="evidence" value="ECO:0007669"/>
    <property type="project" value="InterPro"/>
</dbReference>
<dbReference type="SUPFAM" id="SSF53098">
    <property type="entry name" value="Ribonuclease H-like"/>
    <property type="match status" value="1"/>
</dbReference>
<feature type="region of interest" description="Disordered" evidence="8">
    <location>
        <begin position="250"/>
        <end position="277"/>
    </location>
</feature>
<feature type="region of interest" description="Disordered" evidence="8">
    <location>
        <begin position="331"/>
        <end position="352"/>
    </location>
</feature>
<evidence type="ECO:0000256" key="5">
    <source>
        <dbReference type="ARBA" id="ARBA00022759"/>
    </source>
</evidence>
<dbReference type="Pfam" id="PF24626">
    <property type="entry name" value="SH3_Tf2-1"/>
    <property type="match status" value="1"/>
</dbReference>
<dbReference type="PANTHER" id="PTHR37984">
    <property type="entry name" value="PROTEIN CBG26694"/>
    <property type="match status" value="1"/>
</dbReference>
<dbReference type="InterPro" id="IPR043502">
    <property type="entry name" value="DNA/RNA_pol_sf"/>
</dbReference>
<dbReference type="Gene3D" id="3.30.70.270">
    <property type="match status" value="1"/>
</dbReference>
<proteinExistence type="predicted"/>
<evidence type="ECO:0000256" key="8">
    <source>
        <dbReference type="SAM" id="MobiDB-lite"/>
    </source>
</evidence>
<protein>
    <recommendedName>
        <fullName evidence="1">RNA-directed DNA polymerase</fullName>
        <ecNumber evidence="1">2.7.7.49</ecNumber>
    </recommendedName>
</protein>
<dbReference type="GO" id="GO:0004519">
    <property type="term" value="F:endonuclease activity"/>
    <property type="evidence" value="ECO:0007669"/>
    <property type="project" value="UniProtKB-KW"/>
</dbReference>
<feature type="compositionally biased region" description="Basic and acidic residues" evidence="8">
    <location>
        <begin position="393"/>
        <end position="415"/>
    </location>
</feature>
<dbReference type="Pfam" id="PF17917">
    <property type="entry name" value="RT_RNaseH"/>
    <property type="match status" value="1"/>
</dbReference>
<keyword evidence="5" id="KW-0255">Endonuclease</keyword>
<dbReference type="CDD" id="cd09274">
    <property type="entry name" value="RNase_HI_RT_Ty3"/>
    <property type="match status" value="1"/>
</dbReference>
<dbReference type="InterPro" id="IPR041373">
    <property type="entry name" value="RT_RNaseH"/>
</dbReference>
<evidence type="ECO:0000256" key="1">
    <source>
        <dbReference type="ARBA" id="ARBA00012493"/>
    </source>
</evidence>
<keyword evidence="2" id="KW-0808">Transferase</keyword>
<feature type="compositionally biased region" description="Gly residues" evidence="8">
    <location>
        <begin position="261"/>
        <end position="276"/>
    </location>
</feature>
<dbReference type="InterPro" id="IPR056924">
    <property type="entry name" value="SH3_Tf2-1"/>
</dbReference>
<dbReference type="InterPro" id="IPR050951">
    <property type="entry name" value="Retrovirus_Pol_polyprotein"/>
</dbReference>
<dbReference type="InterPro" id="IPR043128">
    <property type="entry name" value="Rev_trsase/Diguanyl_cyclase"/>
</dbReference>
<dbReference type="SUPFAM" id="SSF56672">
    <property type="entry name" value="DNA/RNA polymerases"/>
    <property type="match status" value="1"/>
</dbReference>
<evidence type="ECO:0000256" key="4">
    <source>
        <dbReference type="ARBA" id="ARBA00022722"/>
    </source>
</evidence>
<feature type="compositionally biased region" description="Basic and acidic residues" evidence="8">
    <location>
        <begin position="332"/>
        <end position="352"/>
    </location>
</feature>
<name>A0A6L2NS83_TANCI</name>
<dbReference type="Gene3D" id="3.30.420.10">
    <property type="entry name" value="Ribonuclease H-like superfamily/Ribonuclease H"/>
    <property type="match status" value="1"/>
</dbReference>
<evidence type="ECO:0000313" key="10">
    <source>
        <dbReference type="EMBL" id="GEU88966.1"/>
    </source>
</evidence>
<gene>
    <name evidence="10" type="ORF">Tci_060944</name>
</gene>
<dbReference type="GO" id="GO:0016787">
    <property type="term" value="F:hydrolase activity"/>
    <property type="evidence" value="ECO:0007669"/>
    <property type="project" value="UniProtKB-KW"/>
</dbReference>
<dbReference type="Gene3D" id="3.10.10.10">
    <property type="entry name" value="HIV Type 1 Reverse Transcriptase, subunit A, domain 1"/>
    <property type="match status" value="2"/>
</dbReference>
<evidence type="ECO:0000259" key="9">
    <source>
        <dbReference type="PROSITE" id="PS50994"/>
    </source>
</evidence>
<comment type="caution">
    <text evidence="10">The sequence shown here is derived from an EMBL/GenBank/DDBJ whole genome shotgun (WGS) entry which is preliminary data.</text>
</comment>
<feature type="domain" description="Integrase catalytic" evidence="9">
    <location>
        <begin position="853"/>
        <end position="943"/>
    </location>
</feature>
<evidence type="ECO:0000256" key="6">
    <source>
        <dbReference type="ARBA" id="ARBA00022801"/>
    </source>
</evidence>